<feature type="compositionally biased region" description="Basic and acidic residues" evidence="1">
    <location>
        <begin position="415"/>
        <end position="427"/>
    </location>
</feature>
<feature type="compositionally biased region" description="Low complexity" evidence="1">
    <location>
        <begin position="353"/>
        <end position="368"/>
    </location>
</feature>
<dbReference type="EMBL" id="CP102515">
    <property type="protein sequence ID" value="UUY52383.1"/>
    <property type="molecule type" value="Genomic_DNA"/>
</dbReference>
<keyword evidence="2" id="KW-0614">Plasmid</keyword>
<accession>A0ABY5Q9R3</accession>
<feature type="compositionally biased region" description="Low complexity" evidence="1">
    <location>
        <begin position="428"/>
        <end position="441"/>
    </location>
</feature>
<protein>
    <submittedName>
        <fullName evidence="2">Uncharacterized protein</fullName>
    </submittedName>
</protein>
<evidence type="ECO:0000313" key="3">
    <source>
        <dbReference type="Proteomes" id="UP001057738"/>
    </source>
</evidence>
<organism evidence="2 3">
    <name type="scientific">Streptomyces yangpuensis</name>
    <dbReference type="NCBI Taxonomy" id="1648182"/>
    <lineage>
        <taxon>Bacteria</taxon>
        <taxon>Bacillati</taxon>
        <taxon>Actinomycetota</taxon>
        <taxon>Actinomycetes</taxon>
        <taxon>Kitasatosporales</taxon>
        <taxon>Streptomycetaceae</taxon>
        <taxon>Streptomyces</taxon>
    </lineage>
</organism>
<dbReference type="RefSeq" id="WP_257858126.1">
    <property type="nucleotide sequence ID" value="NZ_CP102515.1"/>
</dbReference>
<feature type="region of interest" description="Disordered" evidence="1">
    <location>
        <begin position="334"/>
        <end position="451"/>
    </location>
</feature>
<sequence>MSAVAAPSAVFPRPRTGGASRRRLRSVPAQAGPVAPLELGNPLQLTETMRSRLLAAVRALVSDPALDGAGDPARLAAVVLMAKAKVATNYRTTITAKELGRWVGLKPSRIAHHVLPQLRDRGVLGSNETVSAAGRMTGLEWWVIPMYRAQHGGDRRHVLALSRVELVVLLALVEALFAPGWEHKDGRVTPAGMLADRTGRGAATDRLGLLLMVLSSNAKGWLQLCSGSVDTQRGRPAATVARLLGCSPAGGAKVLSRLQEQDVLSVDRRETASGLNARSRVRLVPVAKAHGIAVREAREAADAVFSDLAVTASGDLEATVEVTAPVVSGVQGAGEGVEADSADRADAAHLHASHASVATPRGSLSLSGGFSGGGRGAEGRRPERACAGQDQDANGDDTAAGSTSPVVEGGPLRGEQPKESPVDERDGQCAAGAAAGGRPKAMGGGKAQQQRRVGLPADLRLRVALGPVSWLWERLSGWQQDQVEAAAKAELAQMEGLGVAPEGAPRLLADRLTGRLEATGGEALVDKPFPWLIRRGLPQRQACSHRKCDDGIRLDTGEDCENCGNVIHLRRARRARIGAEIDRALPGLGDGERRRVLEERLREQAALDAEDLAWRQEQARAERARRDAARAAATEQAERERQAAAAADAVRQALACQDCGRGRAAGLCEACDHRRKTEVLIGEAGLLAAAGSADLSDPGSIAAAVAGARTAIGDGTAAAWQEFLQITNVAILGADPQAAADAYVFTAFHSAQQAVGEYHENALAMLRGSQEAEAEARRAYRFEQGRPWFRNNPTGADAVAAATKAADTARDRVAECLLAARLEQLREQSAARPEKPASWTERLPGLAARPLDGDVTGPVTA</sequence>
<feature type="region of interest" description="Disordered" evidence="1">
    <location>
        <begin position="1"/>
        <end position="27"/>
    </location>
</feature>
<name>A0ABY5Q9R3_9ACTN</name>
<feature type="region of interest" description="Disordered" evidence="1">
    <location>
        <begin position="827"/>
        <end position="861"/>
    </location>
</feature>
<dbReference type="Proteomes" id="UP001057738">
    <property type="component" value="Plasmid unnamed1"/>
</dbReference>
<reference evidence="2" key="1">
    <citation type="submission" date="2022-08" db="EMBL/GenBank/DDBJ databases">
        <authorList>
            <person name="Tian L."/>
        </authorList>
    </citation>
    <scope>NUCLEOTIDE SEQUENCE</scope>
    <source>
        <strain evidence="2">CM253</strain>
        <plasmid evidence="2">unnamed1</plasmid>
    </source>
</reference>
<proteinExistence type="predicted"/>
<evidence type="ECO:0000313" key="2">
    <source>
        <dbReference type="EMBL" id="UUY52383.1"/>
    </source>
</evidence>
<dbReference type="GeneID" id="95578650"/>
<keyword evidence="3" id="KW-1185">Reference proteome</keyword>
<evidence type="ECO:0000256" key="1">
    <source>
        <dbReference type="SAM" id="MobiDB-lite"/>
    </source>
</evidence>
<gene>
    <name evidence="2" type="ORF">NRK68_34500</name>
</gene>
<geneLocation type="plasmid" evidence="2 3">
    <name>unnamed1</name>
</geneLocation>